<dbReference type="InterPro" id="IPR012644">
    <property type="entry name" value="CHP02300_FYDLN_acid"/>
</dbReference>
<comment type="caution">
    <text evidence="2">The sequence shown here is derived from an EMBL/GenBank/DDBJ whole genome shotgun (WGS) entry which is preliminary data.</text>
</comment>
<sequence>MAKPELGSKRQCQNCGAKFFDLNRDPILCPKCGATFQPPAVSRSAARAAAAEDEETELPESAAEMVPLEEADASEDKVAATVDDEVDLGDDAGDDDTFLEEEEEDNDDVSDLIDSDIETDEEG</sequence>
<evidence type="ECO:0000256" key="1">
    <source>
        <dbReference type="SAM" id="MobiDB-lite"/>
    </source>
</evidence>
<dbReference type="RefSeq" id="WP_243065499.1">
    <property type="nucleotide sequence ID" value="NZ_JAIVFK010000023.1"/>
</dbReference>
<organism evidence="2 3">
    <name type="scientific">Candidatus Rhodoblastus alkanivorans</name>
    <dbReference type="NCBI Taxonomy" id="2954117"/>
    <lineage>
        <taxon>Bacteria</taxon>
        <taxon>Pseudomonadati</taxon>
        <taxon>Pseudomonadota</taxon>
        <taxon>Alphaproteobacteria</taxon>
        <taxon>Hyphomicrobiales</taxon>
        <taxon>Rhodoblastaceae</taxon>
        <taxon>Rhodoblastus</taxon>
    </lineage>
</organism>
<proteinExistence type="predicted"/>
<dbReference type="Proteomes" id="UP001139104">
    <property type="component" value="Unassembled WGS sequence"/>
</dbReference>
<protein>
    <submittedName>
        <fullName evidence="2">TIGR02300 family protein</fullName>
    </submittedName>
</protein>
<feature type="region of interest" description="Disordered" evidence="1">
    <location>
        <begin position="40"/>
        <end position="123"/>
    </location>
</feature>
<dbReference type="EMBL" id="JAIVFP010000001">
    <property type="protein sequence ID" value="MCI4681430.1"/>
    <property type="molecule type" value="Genomic_DNA"/>
</dbReference>
<evidence type="ECO:0000313" key="3">
    <source>
        <dbReference type="Proteomes" id="UP001139104"/>
    </source>
</evidence>
<evidence type="ECO:0000313" key="2">
    <source>
        <dbReference type="EMBL" id="MCI4681430.1"/>
    </source>
</evidence>
<accession>A0ABS9Z195</accession>
<gene>
    <name evidence="2" type="ORF">K2U94_01360</name>
</gene>
<dbReference type="Pfam" id="PF09538">
    <property type="entry name" value="FYDLN_acid"/>
    <property type="match status" value="1"/>
</dbReference>
<feature type="compositionally biased region" description="Low complexity" evidence="1">
    <location>
        <begin position="40"/>
        <end position="49"/>
    </location>
</feature>
<dbReference type="NCBIfam" id="TIGR02300">
    <property type="entry name" value="FYDLN_acid"/>
    <property type="match status" value="1"/>
</dbReference>
<reference evidence="2" key="1">
    <citation type="journal article" date="2022" name="ISME J.">
        <title>Identification of active gaseous-alkane degraders at natural gas seeps.</title>
        <authorList>
            <person name="Farhan Ul Haque M."/>
            <person name="Hernandez M."/>
            <person name="Crombie A.T."/>
            <person name="Murrell J.C."/>
        </authorList>
    </citation>
    <scope>NUCLEOTIDE SEQUENCE</scope>
    <source>
        <strain evidence="2">PC2</strain>
    </source>
</reference>
<keyword evidence="3" id="KW-1185">Reference proteome</keyword>
<feature type="compositionally biased region" description="Acidic residues" evidence="1">
    <location>
        <begin position="82"/>
        <end position="123"/>
    </location>
</feature>
<name>A0ABS9Z195_9HYPH</name>